<dbReference type="Pfam" id="PF04029">
    <property type="entry name" value="2-ph_phosp"/>
    <property type="match status" value="1"/>
</dbReference>
<dbReference type="GO" id="GO:0000287">
    <property type="term" value="F:magnesium ion binding"/>
    <property type="evidence" value="ECO:0007669"/>
    <property type="project" value="InterPro"/>
</dbReference>
<name>A0A4Q7KD95_9PSEU</name>
<evidence type="ECO:0000313" key="3">
    <source>
        <dbReference type="Proteomes" id="UP000294257"/>
    </source>
</evidence>
<dbReference type="AlphaFoldDB" id="A0A4Q7KD95"/>
<dbReference type="OrthoDB" id="8588453at2"/>
<accession>A0A4Q7KD95</accession>
<comment type="caution">
    <text evidence="2">The sequence shown here is derived from an EMBL/GenBank/DDBJ whole genome shotgun (WGS) entry which is preliminary data.</text>
</comment>
<dbReference type="EMBL" id="SGWQ01000014">
    <property type="protein sequence ID" value="RZS31335.1"/>
    <property type="molecule type" value="Genomic_DNA"/>
</dbReference>
<dbReference type="InterPro" id="IPR005238">
    <property type="entry name" value="ComB-like"/>
</dbReference>
<organism evidence="2 3">
    <name type="scientific">Herbihabitans rhizosphaerae</name>
    <dbReference type="NCBI Taxonomy" id="1872711"/>
    <lineage>
        <taxon>Bacteria</taxon>
        <taxon>Bacillati</taxon>
        <taxon>Actinomycetota</taxon>
        <taxon>Actinomycetes</taxon>
        <taxon>Pseudonocardiales</taxon>
        <taxon>Pseudonocardiaceae</taxon>
        <taxon>Herbihabitans</taxon>
    </lineage>
</organism>
<dbReference type="GO" id="GO:0050532">
    <property type="term" value="F:2-phosphosulfolactate phosphatase activity"/>
    <property type="evidence" value="ECO:0007669"/>
    <property type="project" value="InterPro"/>
</dbReference>
<dbReference type="SUPFAM" id="SSF142823">
    <property type="entry name" value="ComB-like"/>
    <property type="match status" value="1"/>
</dbReference>
<sequence>MSAVTVYQQEGYRVRLEWGPDGVRELASCCDVVIVVDVLVFTTSVDIALGRGARVMPLPWRDERADEAARAAGAVLTRSGLVRKESGFSSDAAVRGPSLRPSSLVDLEPGTLLAMASPNGATLCAAAAEAGTTVIAGCLRNASAVARAAAELAGDGVIGVVPAGERWHHHEQRTLRPSIEEYLGAGAITSALSDGLSPEAELAALAYRAAGDRVPELIANSVSGRELAAAGVSADVPLASDVDSSKIVPLLVDGVFVDRV</sequence>
<protein>
    <recommendedName>
        <fullName evidence="1">Probable 2-phosphosulfolactate phosphatase</fullName>
    </recommendedName>
</protein>
<evidence type="ECO:0000256" key="1">
    <source>
        <dbReference type="ARBA" id="ARBA00021948"/>
    </source>
</evidence>
<dbReference type="RefSeq" id="WP_130348153.1">
    <property type="nucleotide sequence ID" value="NZ_SGWQ01000014.1"/>
</dbReference>
<evidence type="ECO:0000313" key="2">
    <source>
        <dbReference type="EMBL" id="RZS31335.1"/>
    </source>
</evidence>
<dbReference type="Gene3D" id="3.90.1560.10">
    <property type="entry name" value="ComB-like"/>
    <property type="match status" value="1"/>
</dbReference>
<gene>
    <name evidence="2" type="ORF">EV193_11424</name>
</gene>
<reference evidence="2 3" key="1">
    <citation type="submission" date="2019-02" db="EMBL/GenBank/DDBJ databases">
        <title>Genomic Encyclopedia of Type Strains, Phase IV (KMG-IV): sequencing the most valuable type-strain genomes for metagenomic binning, comparative biology and taxonomic classification.</title>
        <authorList>
            <person name="Goeker M."/>
        </authorList>
    </citation>
    <scope>NUCLEOTIDE SEQUENCE [LARGE SCALE GENOMIC DNA]</scope>
    <source>
        <strain evidence="2 3">DSM 101727</strain>
    </source>
</reference>
<proteinExistence type="predicted"/>
<dbReference type="InterPro" id="IPR036702">
    <property type="entry name" value="ComB-like_sf"/>
</dbReference>
<keyword evidence="3" id="KW-1185">Reference proteome</keyword>
<dbReference type="Proteomes" id="UP000294257">
    <property type="component" value="Unassembled WGS sequence"/>
</dbReference>